<dbReference type="InterPro" id="IPR007750">
    <property type="entry name" value="DUF674"/>
</dbReference>
<keyword evidence="1" id="KW-0732">Signal</keyword>
<proteinExistence type="predicted"/>
<evidence type="ECO:0000313" key="3">
    <source>
        <dbReference type="RefSeq" id="XP_020552588.1"/>
    </source>
</evidence>
<evidence type="ECO:0000313" key="2">
    <source>
        <dbReference type="Proteomes" id="UP000504604"/>
    </source>
</evidence>
<evidence type="ECO:0000256" key="1">
    <source>
        <dbReference type="SAM" id="SignalP"/>
    </source>
</evidence>
<dbReference type="AlphaFoldDB" id="A0A8M8V0H4"/>
<dbReference type="RefSeq" id="XP_020552588.1">
    <property type="nucleotide sequence ID" value="XM_020696929.1"/>
</dbReference>
<dbReference type="Pfam" id="PF05056">
    <property type="entry name" value="DUF674"/>
    <property type="match status" value="1"/>
</dbReference>
<dbReference type="Proteomes" id="UP000504604">
    <property type="component" value="Linkage group LG9"/>
</dbReference>
<feature type="chain" id="PRO_5035478167" evidence="1">
    <location>
        <begin position="23"/>
        <end position="158"/>
    </location>
</feature>
<feature type="signal peptide" evidence="1">
    <location>
        <begin position="1"/>
        <end position="22"/>
    </location>
</feature>
<reference evidence="3" key="1">
    <citation type="submission" date="2025-08" db="UniProtKB">
        <authorList>
            <consortium name="RefSeq"/>
        </authorList>
    </citation>
    <scope>IDENTIFICATION</scope>
</reference>
<name>A0A8M8V0H4_SESIN</name>
<accession>A0A8M8V0H4</accession>
<dbReference type="PANTHER" id="PTHR33103">
    <property type="entry name" value="OS01G0153900 PROTEIN"/>
    <property type="match status" value="1"/>
</dbReference>
<protein>
    <submittedName>
        <fullName evidence="3">Uncharacterized protein LOC105170877 isoform X2</fullName>
    </submittedName>
</protein>
<dbReference type="GeneID" id="105170877"/>
<organism evidence="2 3">
    <name type="scientific">Sesamum indicum</name>
    <name type="common">Oriental sesame</name>
    <name type="synonym">Sesamum orientale</name>
    <dbReference type="NCBI Taxonomy" id="4182"/>
    <lineage>
        <taxon>Eukaryota</taxon>
        <taxon>Viridiplantae</taxon>
        <taxon>Streptophyta</taxon>
        <taxon>Embryophyta</taxon>
        <taxon>Tracheophyta</taxon>
        <taxon>Spermatophyta</taxon>
        <taxon>Magnoliopsida</taxon>
        <taxon>eudicotyledons</taxon>
        <taxon>Gunneridae</taxon>
        <taxon>Pentapetalae</taxon>
        <taxon>asterids</taxon>
        <taxon>lamiids</taxon>
        <taxon>Lamiales</taxon>
        <taxon>Pedaliaceae</taxon>
        <taxon>Sesamum</taxon>
    </lineage>
</organism>
<sequence length="158" mass="17284">MANCRLLLLFILFILIAGFLSSLEERSCWLGKDCTDFLFHRFVSDTTIPVILGRLTIAAIRACPNCKLGTMTQLATNVSSPPISSDGFVKGAVTYMVMDDLSVKPLSTKSTISLLQKFNVRDVEEKVVSVGNDEAVKLLSCALQSKSVLTDLFFKGVN</sequence>
<gene>
    <name evidence="3" type="primary">LOC105170877</name>
</gene>
<dbReference type="PANTHER" id="PTHR33103:SF19">
    <property type="entry name" value="OS09G0544700 PROTEIN"/>
    <property type="match status" value="1"/>
</dbReference>
<keyword evidence="2" id="KW-1185">Reference proteome</keyword>